<dbReference type="PANTHER" id="PTHR31807">
    <property type="entry name" value="AUGMIN FAMILY MEMBER"/>
    <property type="match status" value="1"/>
</dbReference>
<reference evidence="3" key="1">
    <citation type="journal article" date="2021" name="Nat. Commun.">
        <title>Genomic analyses provide insights into spinach domestication and the genetic basis of agronomic traits.</title>
        <authorList>
            <person name="Cai X."/>
            <person name="Sun X."/>
            <person name="Xu C."/>
            <person name="Sun H."/>
            <person name="Wang X."/>
            <person name="Ge C."/>
            <person name="Zhang Z."/>
            <person name="Wang Q."/>
            <person name="Fei Z."/>
            <person name="Jiao C."/>
            <person name="Wang Q."/>
        </authorList>
    </citation>
    <scope>NUCLEOTIDE SEQUENCE [LARGE SCALE GENOMIC DNA]</scope>
    <source>
        <strain evidence="3">cv. Varoflay</strain>
    </source>
</reference>
<dbReference type="PANTHER" id="PTHR31807:SF2">
    <property type="entry name" value="PROTEIN SNOWY COTYLEDON 3"/>
    <property type="match status" value="1"/>
</dbReference>
<sequence>MIMVAAISEFGAHRNVASSRPPLLPSERENGVQQQQQQQPRRLRPREVPSRYMSISSSSSSANSSTNTSTTTTNSTSSSSTSSSISRRFPSPVVARNNRSPSTPKRSQSADRRRSGTLKPTPVANAGEISAATKLLVTSTRSLSVSFQGESFSLPISKTKAVNQGNVNSISARKATPERRRGTPLRGKVDGGGDQVDNSNSNSKPGDQQRWPARTRQLNMLSRSLECSNHESEEFLGSSVVARALKDSFLDESRRASFDGILNLDSSNGDVLNGIRGAMDENSVNDSSVPSDLTASDTDSVSSGSTSGAQDVNGGSHGRNVPRGIVVSARFWQETNMRLRRLQDPGLGLSSSPTSKFAGPPKLSQSRKFSDGPMLSPRAMSSPIRGAVRAASPSKLMNTPVSSPMRGLSPSRVRSSIGSSPWDSPSVLSFAVDVRRGKVGENRIVDAHQLRLLYNRHLQWRFVNARADAALSVQRRNAEKNLWNAWITITALRDSVRHKRTQVQLLRQKLKLSSILRGQMAYLEDWSLLDKDHYSSLQGAIEALKASTLRLPVVGGVTADVQSVKEAVGSAIDVMQSMASSTCSLLTKVEEVNSLVAELANVATKERILLERCKEVLSMLAAMQVKDCSLRTHTLQA</sequence>
<dbReference type="InterPro" id="IPR007573">
    <property type="entry name" value="QWRF"/>
</dbReference>
<feature type="region of interest" description="Disordered" evidence="2">
    <location>
        <begin position="9"/>
        <end position="125"/>
    </location>
</feature>
<dbReference type="RefSeq" id="XP_021860620.1">
    <property type="nucleotide sequence ID" value="XM_022004928.2"/>
</dbReference>
<feature type="region of interest" description="Disordered" evidence="2">
    <location>
        <begin position="344"/>
        <end position="417"/>
    </location>
</feature>
<reference evidence="4" key="2">
    <citation type="submission" date="2025-08" db="UniProtKB">
        <authorList>
            <consortium name="RefSeq"/>
        </authorList>
    </citation>
    <scope>IDENTIFICATION</scope>
    <source>
        <tissue evidence="4">Leaf</tissue>
    </source>
</reference>
<evidence type="ECO:0000313" key="3">
    <source>
        <dbReference type="Proteomes" id="UP000813463"/>
    </source>
</evidence>
<feature type="compositionally biased region" description="Low complexity" evidence="2">
    <location>
        <begin position="295"/>
        <end position="309"/>
    </location>
</feature>
<dbReference type="AlphaFoldDB" id="A0A9R0K6T3"/>
<feature type="compositionally biased region" description="Basic and acidic residues" evidence="2">
    <location>
        <begin position="175"/>
        <end position="191"/>
    </location>
</feature>
<dbReference type="KEGG" id="soe:110799644"/>
<feature type="compositionally biased region" description="Polar residues" evidence="2">
    <location>
        <begin position="196"/>
        <end position="206"/>
    </location>
</feature>
<dbReference type="Pfam" id="PF04484">
    <property type="entry name" value="QWRF"/>
    <property type="match status" value="1"/>
</dbReference>
<comment type="similarity">
    <text evidence="1">Belongs to the QWRF family.</text>
</comment>
<dbReference type="GeneID" id="110799644"/>
<feature type="compositionally biased region" description="Low complexity" evidence="2">
    <location>
        <begin position="54"/>
        <end position="86"/>
    </location>
</feature>
<feature type="compositionally biased region" description="Polar residues" evidence="2">
    <location>
        <begin position="97"/>
        <end position="107"/>
    </location>
</feature>
<dbReference type="OrthoDB" id="1924320at2759"/>
<evidence type="ECO:0000313" key="4">
    <source>
        <dbReference type="RefSeq" id="XP_021860620.1"/>
    </source>
</evidence>
<dbReference type="GO" id="GO:0005880">
    <property type="term" value="C:nuclear microtubule"/>
    <property type="evidence" value="ECO:0000318"/>
    <property type="project" value="GO_Central"/>
</dbReference>
<dbReference type="Proteomes" id="UP000813463">
    <property type="component" value="Chromosome 2"/>
</dbReference>
<accession>A0A9R0K6T3</accession>
<keyword evidence="3" id="KW-1185">Reference proteome</keyword>
<evidence type="ECO:0000256" key="1">
    <source>
        <dbReference type="ARBA" id="ARBA00010016"/>
    </source>
</evidence>
<dbReference type="GO" id="GO:0008017">
    <property type="term" value="F:microtubule binding"/>
    <property type="evidence" value="ECO:0000318"/>
    <property type="project" value="GO_Central"/>
</dbReference>
<organism evidence="3 4">
    <name type="scientific">Spinacia oleracea</name>
    <name type="common">Spinach</name>
    <dbReference type="NCBI Taxonomy" id="3562"/>
    <lineage>
        <taxon>Eukaryota</taxon>
        <taxon>Viridiplantae</taxon>
        <taxon>Streptophyta</taxon>
        <taxon>Embryophyta</taxon>
        <taxon>Tracheophyta</taxon>
        <taxon>Spermatophyta</taxon>
        <taxon>Magnoliopsida</taxon>
        <taxon>eudicotyledons</taxon>
        <taxon>Gunneridae</taxon>
        <taxon>Pentapetalae</taxon>
        <taxon>Caryophyllales</taxon>
        <taxon>Chenopodiaceae</taxon>
        <taxon>Chenopodioideae</taxon>
        <taxon>Anserineae</taxon>
        <taxon>Spinacia</taxon>
    </lineage>
</organism>
<feature type="region of interest" description="Disordered" evidence="2">
    <location>
        <begin position="275"/>
        <end position="321"/>
    </location>
</feature>
<feature type="compositionally biased region" description="Polar residues" evidence="2">
    <location>
        <begin position="282"/>
        <end position="294"/>
    </location>
</feature>
<protein>
    <submittedName>
        <fullName evidence="4">QWRF motif-containing protein 2</fullName>
    </submittedName>
</protein>
<proteinExistence type="inferred from homology"/>
<name>A0A9R0K6T3_SPIOL</name>
<feature type="region of interest" description="Disordered" evidence="2">
    <location>
        <begin position="165"/>
        <end position="213"/>
    </location>
</feature>
<dbReference type="GO" id="GO:0005737">
    <property type="term" value="C:cytoplasm"/>
    <property type="evidence" value="ECO:0000318"/>
    <property type="project" value="GO_Central"/>
</dbReference>
<evidence type="ECO:0000256" key="2">
    <source>
        <dbReference type="SAM" id="MobiDB-lite"/>
    </source>
</evidence>
<gene>
    <name evidence="4" type="primary">LOC110799644</name>
</gene>
<dbReference type="GO" id="GO:0051225">
    <property type="term" value="P:spindle assembly"/>
    <property type="evidence" value="ECO:0000318"/>
    <property type="project" value="GO_Central"/>
</dbReference>